<dbReference type="PROSITE" id="PS01165">
    <property type="entry name" value="COPPER_AMINE_OXID_2"/>
    <property type="match status" value="1"/>
</dbReference>
<dbReference type="GO" id="GO:0008131">
    <property type="term" value="F:primary methylamine oxidase activity"/>
    <property type="evidence" value="ECO:0007669"/>
    <property type="project" value="UniProtKB-EC"/>
</dbReference>
<dbReference type="InterPro" id="IPR015802">
    <property type="entry name" value="Cu_amine_oxidase_N3"/>
</dbReference>
<evidence type="ECO:0000256" key="5">
    <source>
        <dbReference type="ARBA" id="ARBA00011738"/>
    </source>
</evidence>
<comment type="catalytic activity">
    <reaction evidence="12">
        <text>a primary methyl amine + O2 + H2O = an aldehyde + H2O2 + NH4(+)</text>
        <dbReference type="Rhea" id="RHEA:16153"/>
        <dbReference type="ChEBI" id="CHEBI:15377"/>
        <dbReference type="ChEBI" id="CHEBI:15379"/>
        <dbReference type="ChEBI" id="CHEBI:16240"/>
        <dbReference type="ChEBI" id="CHEBI:17478"/>
        <dbReference type="ChEBI" id="CHEBI:28938"/>
        <dbReference type="ChEBI" id="CHEBI:228804"/>
        <dbReference type="EC" id="1.4.3.21"/>
    </reaction>
</comment>
<feature type="domain" description="Copper amine oxidase catalytic" evidence="17">
    <location>
        <begin position="235"/>
        <end position="638"/>
    </location>
</feature>
<evidence type="ECO:0000256" key="13">
    <source>
        <dbReference type="PIRSR" id="PIRSR600269-50"/>
    </source>
</evidence>
<comment type="cofactor">
    <cofactor evidence="15">
        <name>Cu cation</name>
        <dbReference type="ChEBI" id="CHEBI:23378"/>
    </cofactor>
    <text evidence="15">Contains 1 topaquinone per subunit.</text>
</comment>
<dbReference type="InterPro" id="IPR036460">
    <property type="entry name" value="Cu_amine_oxidase_C_sf"/>
</dbReference>
<evidence type="ECO:0000256" key="14">
    <source>
        <dbReference type="PIRSR" id="PIRSR600269-51"/>
    </source>
</evidence>
<feature type="active site" description="Schiff-base intermediate with substrate; via topaquinone" evidence="13">
    <location>
        <position position="398"/>
    </location>
</feature>
<feature type="active site" description="Proton acceptor" evidence="13">
    <location>
        <position position="314"/>
    </location>
</feature>
<dbReference type="InterPro" id="IPR015798">
    <property type="entry name" value="Cu_amine_oxidase_C"/>
</dbReference>
<dbReference type="InterPro" id="IPR049948">
    <property type="entry name" value="Cu_Am_ox_TPQ-bd"/>
</dbReference>
<evidence type="ECO:0000256" key="12">
    <source>
        <dbReference type="ARBA" id="ARBA00048032"/>
    </source>
</evidence>
<dbReference type="Gene3D" id="2.70.98.20">
    <property type="entry name" value="Copper amine oxidase, catalytic domain"/>
    <property type="match status" value="1"/>
</dbReference>
<keyword evidence="10" id="KW-1015">Disulfide bond</keyword>
<organism evidence="20 21">
    <name type="scientific">Leifsonia naganoensis</name>
    <dbReference type="NCBI Taxonomy" id="150025"/>
    <lineage>
        <taxon>Bacteria</taxon>
        <taxon>Bacillati</taxon>
        <taxon>Actinomycetota</taxon>
        <taxon>Actinomycetes</taxon>
        <taxon>Micrococcales</taxon>
        <taxon>Microbacteriaceae</taxon>
        <taxon>Leifsonia</taxon>
    </lineage>
</organism>
<protein>
    <recommendedName>
        <fullName evidence="15">Amine oxidase</fullName>
        <ecNumber evidence="15">1.4.3.-</ecNumber>
    </recommendedName>
</protein>
<proteinExistence type="inferred from homology"/>
<evidence type="ECO:0000256" key="3">
    <source>
        <dbReference type="ARBA" id="ARBA00001947"/>
    </source>
</evidence>
<comment type="PTM">
    <text evidence="14 15">Topaquinone (TPQ) is generated by copper-dependent autoxidation of a specific tyrosyl residue.</text>
</comment>
<evidence type="ECO:0000256" key="7">
    <source>
        <dbReference type="ARBA" id="ARBA00022772"/>
    </source>
</evidence>
<accession>A0A853DUU1</accession>
<evidence type="ECO:0000256" key="1">
    <source>
        <dbReference type="ARBA" id="ARBA00001935"/>
    </source>
</evidence>
<evidence type="ECO:0000256" key="16">
    <source>
        <dbReference type="SAM" id="MobiDB-lite"/>
    </source>
</evidence>
<dbReference type="Pfam" id="PF01179">
    <property type="entry name" value="Cu_amine_oxid"/>
    <property type="match status" value="1"/>
</dbReference>
<comment type="cofactor">
    <cofactor evidence="2">
        <name>Mn(2+)</name>
        <dbReference type="ChEBI" id="CHEBI:29035"/>
    </cofactor>
</comment>
<evidence type="ECO:0000256" key="6">
    <source>
        <dbReference type="ARBA" id="ARBA00022723"/>
    </source>
</evidence>
<gene>
    <name evidence="20" type="ORF">HNR14_003948</name>
</gene>
<reference evidence="20 21" key="1">
    <citation type="submission" date="2020-07" db="EMBL/GenBank/DDBJ databases">
        <title>Sequencing the genomes of 1000 actinobacteria strains.</title>
        <authorList>
            <person name="Klenk H.-P."/>
        </authorList>
    </citation>
    <scope>NUCLEOTIDE SEQUENCE [LARGE SCALE GENOMIC DNA]</scope>
    <source>
        <strain evidence="20 21">DSM 15166</strain>
    </source>
</reference>
<comment type="similarity">
    <text evidence="4 15">Belongs to the copper/topaquinone oxidase family.</text>
</comment>
<keyword evidence="9 15" id="KW-0186">Copper</keyword>
<keyword evidence="8 15" id="KW-0560">Oxidoreductase</keyword>
<feature type="domain" description="Copper amine oxidase N3-terminal" evidence="18">
    <location>
        <begin position="113"/>
        <end position="203"/>
    </location>
</feature>
<evidence type="ECO:0000256" key="4">
    <source>
        <dbReference type="ARBA" id="ARBA00007983"/>
    </source>
</evidence>
<evidence type="ECO:0000256" key="8">
    <source>
        <dbReference type="ARBA" id="ARBA00023002"/>
    </source>
</evidence>
<dbReference type="GO" id="GO:0005507">
    <property type="term" value="F:copper ion binding"/>
    <property type="evidence" value="ECO:0007669"/>
    <property type="project" value="InterPro"/>
</dbReference>
<evidence type="ECO:0000259" key="19">
    <source>
        <dbReference type="Pfam" id="PF21994"/>
    </source>
</evidence>
<evidence type="ECO:0000256" key="15">
    <source>
        <dbReference type="RuleBase" id="RU000672"/>
    </source>
</evidence>
<comment type="caution">
    <text evidence="20">The sequence shown here is derived from an EMBL/GenBank/DDBJ whole genome shotgun (WGS) entry which is preliminary data.</text>
</comment>
<keyword evidence="21" id="KW-1185">Reference proteome</keyword>
<dbReference type="InterPro" id="IPR016182">
    <property type="entry name" value="Cu_amine_oxidase_N-reg"/>
</dbReference>
<dbReference type="SUPFAM" id="SSF49998">
    <property type="entry name" value="Amine oxidase catalytic domain"/>
    <property type="match status" value="1"/>
</dbReference>
<dbReference type="RefSeq" id="WP_179702332.1">
    <property type="nucleotide sequence ID" value="NZ_BAAAHA010000002.1"/>
</dbReference>
<feature type="compositionally biased region" description="Basic and acidic residues" evidence="16">
    <location>
        <begin position="651"/>
        <end position="670"/>
    </location>
</feature>
<evidence type="ECO:0000313" key="21">
    <source>
        <dbReference type="Proteomes" id="UP000521075"/>
    </source>
</evidence>
<dbReference type="Proteomes" id="UP000521075">
    <property type="component" value="Unassembled WGS sequence"/>
</dbReference>
<dbReference type="SUPFAM" id="SSF54416">
    <property type="entry name" value="Amine oxidase N-terminal region"/>
    <property type="match status" value="2"/>
</dbReference>
<dbReference type="GO" id="GO:0048038">
    <property type="term" value="F:quinone binding"/>
    <property type="evidence" value="ECO:0007669"/>
    <property type="project" value="InterPro"/>
</dbReference>
<dbReference type="EMBL" id="JACCHJ010000001">
    <property type="protein sequence ID" value="NYK12067.1"/>
    <property type="molecule type" value="Genomic_DNA"/>
</dbReference>
<evidence type="ECO:0000256" key="11">
    <source>
        <dbReference type="ARBA" id="ARBA00023211"/>
    </source>
</evidence>
<keyword evidence="7 13" id="KW-0801">TPQ</keyword>
<name>A0A853DUU1_9MICO</name>
<evidence type="ECO:0000256" key="2">
    <source>
        <dbReference type="ARBA" id="ARBA00001936"/>
    </source>
</evidence>
<keyword evidence="6 15" id="KW-0479">Metal-binding</keyword>
<feature type="domain" description="AGAO-like N2" evidence="19">
    <location>
        <begin position="24"/>
        <end position="100"/>
    </location>
</feature>
<dbReference type="PANTHER" id="PTHR10638:SF86">
    <property type="entry name" value="COPPER AMINE OXIDASE 1-RELATED"/>
    <property type="match status" value="1"/>
</dbReference>
<dbReference type="Pfam" id="PF02728">
    <property type="entry name" value="Cu_amine_oxidN3"/>
    <property type="match status" value="1"/>
</dbReference>
<dbReference type="InterPro" id="IPR054157">
    <property type="entry name" value="AGAO-like_N2"/>
</dbReference>
<evidence type="ECO:0000259" key="18">
    <source>
        <dbReference type="Pfam" id="PF02728"/>
    </source>
</evidence>
<dbReference type="EC" id="1.4.3.-" evidence="15"/>
<evidence type="ECO:0000313" key="20">
    <source>
        <dbReference type="EMBL" id="NYK12067.1"/>
    </source>
</evidence>
<comment type="cofactor">
    <cofactor evidence="1">
        <name>Cu cation</name>
        <dbReference type="ChEBI" id="CHEBI:23378"/>
    </cofactor>
</comment>
<comment type="cofactor">
    <cofactor evidence="3">
        <name>Zn(2+)</name>
        <dbReference type="ChEBI" id="CHEBI:29105"/>
    </cofactor>
</comment>
<sequence>MTTELPLTLPADETAAPGPLSSLTAAEIETAARILRDAGAVTDSTRFVYVGLLEPDKADVLAARAGTAPAPDREARLLLLDVATGDSTDAAVSLTRGEVVALVPIDGERGRVPILEEEFEAIGGILVADPRWLAALEKRGLTAEQVVYAPLSPGSYDIPGEEGRRIIRVFAFRMDHAEDHPWAHPVDGLCAYVDMIARSVTQVVDAAEHPVPEEPGNFHLESERPAPLDTLKPISITQPEGPSFAVDGDTVTWANWSFSLGFDAREGLILRDLAFADPDQDGAVRPVIYRASIAEMVVPYADPSPTRYWQNYFDTGEYLFGRFANSLTLGCDCLGEIRYFDAVMADEFGRPKTVANAICMHEEDYGTLWKHTDMFTSANEVRRSRRLVISFFTTVGNYDYGFYWYLYLDGTIECEAKLTGILFTSAYVEGTQTASEVAPGLGAPYHQHLFSARLDMMVDGLANAVEEVDAVRLPISAANPYGNAFTKRATRIASEAEGARAADASVGRTWHIVNTEKTNRLGQPTGYVLHAEQNPTLMADPSATVTARAAFTTKQVWVTQYASDERYPAGEFVNQNPGGDGLPAYMAADRPLDGEDIVLWHTFGPTHFPRVEDWPVMPVDYAKFTLKPYGFFGRNPALNVPAAESAHCAPGHHEHGAHGDQPHGDHSRHG</sequence>
<evidence type="ECO:0000256" key="10">
    <source>
        <dbReference type="ARBA" id="ARBA00023157"/>
    </source>
</evidence>
<evidence type="ECO:0000259" key="17">
    <source>
        <dbReference type="Pfam" id="PF01179"/>
    </source>
</evidence>
<keyword evidence="11" id="KW-0464">Manganese</keyword>
<dbReference type="FunFam" id="2.70.98.20:FF:000001">
    <property type="entry name" value="Amine oxidase"/>
    <property type="match status" value="1"/>
</dbReference>
<dbReference type="PROSITE" id="PS01164">
    <property type="entry name" value="COPPER_AMINE_OXID_1"/>
    <property type="match status" value="1"/>
</dbReference>
<dbReference type="InterPro" id="IPR000269">
    <property type="entry name" value="Cu_amine_oxidase"/>
</dbReference>
<dbReference type="GO" id="GO:0009308">
    <property type="term" value="P:amine metabolic process"/>
    <property type="evidence" value="ECO:0007669"/>
    <property type="project" value="UniProtKB-UniRule"/>
</dbReference>
<dbReference type="NCBIfam" id="NF008559">
    <property type="entry name" value="PRK11504.1"/>
    <property type="match status" value="1"/>
</dbReference>
<feature type="region of interest" description="Disordered" evidence="16">
    <location>
        <begin position="645"/>
        <end position="670"/>
    </location>
</feature>
<feature type="modified residue" description="2',4',5'-topaquinone" evidence="14">
    <location>
        <position position="398"/>
    </location>
</feature>
<dbReference type="InterPro" id="IPR049947">
    <property type="entry name" value="Cu_Am_Ox_Cu-bd"/>
</dbReference>
<dbReference type="AlphaFoldDB" id="A0A853DUU1"/>
<dbReference type="PANTHER" id="PTHR10638">
    <property type="entry name" value="COPPER AMINE OXIDASE"/>
    <property type="match status" value="1"/>
</dbReference>
<evidence type="ECO:0000256" key="9">
    <source>
        <dbReference type="ARBA" id="ARBA00023008"/>
    </source>
</evidence>
<dbReference type="Pfam" id="PF21994">
    <property type="entry name" value="AGAO-like_N2"/>
    <property type="match status" value="1"/>
</dbReference>
<dbReference type="Gene3D" id="3.10.450.40">
    <property type="match status" value="2"/>
</dbReference>
<comment type="subunit">
    <text evidence="5">Homodimer.</text>
</comment>